<keyword evidence="2" id="KW-1185">Reference proteome</keyword>
<sequence length="116" mass="13709">MKRASFMREQLFQSLSEELRGKLHDSSQSHVKASKWIQLFCMYLANYTSVKKIEEIDEDCILNYFDYLTTNFKRLSLTLTDIKRSMQLLEDALDIKIDQSLLDFSVSNTTLWNKLK</sequence>
<organism evidence="1 2">
    <name type="scientific">Metabacillus herbersteinensis</name>
    <dbReference type="NCBI Taxonomy" id="283816"/>
    <lineage>
        <taxon>Bacteria</taxon>
        <taxon>Bacillati</taxon>
        <taxon>Bacillota</taxon>
        <taxon>Bacilli</taxon>
        <taxon>Bacillales</taxon>
        <taxon>Bacillaceae</taxon>
        <taxon>Metabacillus</taxon>
    </lineage>
</organism>
<protein>
    <submittedName>
        <fullName evidence="1">Swarming motility protein SwrAA</fullName>
    </submittedName>
</protein>
<dbReference type="InterPro" id="IPR035388">
    <property type="entry name" value="SwrA"/>
</dbReference>
<proteinExistence type="predicted"/>
<gene>
    <name evidence="1" type="ORF">ACFFIX_18355</name>
</gene>
<dbReference type="Pfam" id="PF17423">
    <property type="entry name" value="SwrA"/>
    <property type="match status" value="1"/>
</dbReference>
<reference evidence="1 2" key="1">
    <citation type="submission" date="2024-09" db="EMBL/GenBank/DDBJ databases">
        <authorList>
            <person name="Sun Q."/>
            <person name="Mori K."/>
        </authorList>
    </citation>
    <scope>NUCLEOTIDE SEQUENCE [LARGE SCALE GENOMIC DNA]</scope>
    <source>
        <strain evidence="1 2">CCM 7228</strain>
    </source>
</reference>
<evidence type="ECO:0000313" key="2">
    <source>
        <dbReference type="Proteomes" id="UP001589854"/>
    </source>
</evidence>
<dbReference type="RefSeq" id="WP_378936589.1">
    <property type="nucleotide sequence ID" value="NZ_JBHLVO010000019.1"/>
</dbReference>
<dbReference type="EMBL" id="JBHLVO010000019">
    <property type="protein sequence ID" value="MFC0273370.1"/>
    <property type="molecule type" value="Genomic_DNA"/>
</dbReference>
<comment type="caution">
    <text evidence="1">The sequence shown here is derived from an EMBL/GenBank/DDBJ whole genome shotgun (WGS) entry which is preliminary data.</text>
</comment>
<name>A0ABV6GIL8_9BACI</name>
<accession>A0ABV6GIL8</accession>
<evidence type="ECO:0000313" key="1">
    <source>
        <dbReference type="EMBL" id="MFC0273370.1"/>
    </source>
</evidence>
<dbReference type="Proteomes" id="UP001589854">
    <property type="component" value="Unassembled WGS sequence"/>
</dbReference>